<dbReference type="PROSITE" id="PS51781">
    <property type="entry name" value="SH3B"/>
    <property type="match status" value="1"/>
</dbReference>
<feature type="domain" description="SH3b" evidence="5">
    <location>
        <begin position="22"/>
        <end position="84"/>
    </location>
</feature>
<accession>A0ABS6BVA1</accession>
<keyword evidence="4" id="KW-0732">Signal</keyword>
<dbReference type="PANTHER" id="PTHR47053:SF1">
    <property type="entry name" value="MUREIN DD-ENDOPEPTIDASE MEPH-RELATED"/>
    <property type="match status" value="1"/>
</dbReference>
<keyword evidence="2" id="KW-0378">Hydrolase</keyword>
<feature type="domain" description="NlpC/P60" evidence="6">
    <location>
        <begin position="175"/>
        <end position="293"/>
    </location>
</feature>
<dbReference type="SMART" id="SM00287">
    <property type="entry name" value="SH3b"/>
    <property type="match status" value="2"/>
</dbReference>
<organism evidence="7 8">
    <name type="scientific">Clostridium frigoris</name>
    <dbReference type="NCBI Taxonomy" id="205327"/>
    <lineage>
        <taxon>Bacteria</taxon>
        <taxon>Bacillati</taxon>
        <taxon>Bacillota</taxon>
        <taxon>Clostridia</taxon>
        <taxon>Eubacteriales</taxon>
        <taxon>Clostridiaceae</taxon>
        <taxon>Clostridium</taxon>
    </lineage>
</organism>
<evidence type="ECO:0000256" key="2">
    <source>
        <dbReference type="ARBA" id="ARBA00022801"/>
    </source>
</evidence>
<evidence type="ECO:0000256" key="1">
    <source>
        <dbReference type="ARBA" id="ARBA00022670"/>
    </source>
</evidence>
<evidence type="ECO:0000313" key="8">
    <source>
        <dbReference type="Proteomes" id="UP000776252"/>
    </source>
</evidence>
<dbReference type="Proteomes" id="UP000776252">
    <property type="component" value="Unassembled WGS sequence"/>
</dbReference>
<keyword evidence="8" id="KW-1185">Reference proteome</keyword>
<dbReference type="RefSeq" id="WP_216150333.1">
    <property type="nucleotide sequence ID" value="NZ_JAHLDV010000037.1"/>
</dbReference>
<name>A0ABS6BVA1_9CLOT</name>
<dbReference type="Pfam" id="PF08239">
    <property type="entry name" value="SH3_3"/>
    <property type="match status" value="2"/>
</dbReference>
<comment type="caution">
    <text evidence="7">The sequence shown here is derived from an EMBL/GenBank/DDBJ whole genome shotgun (WGS) entry which is preliminary data.</text>
</comment>
<evidence type="ECO:0000256" key="4">
    <source>
        <dbReference type="SAM" id="SignalP"/>
    </source>
</evidence>
<keyword evidence="1" id="KW-0645">Protease</keyword>
<feature type="signal peptide" evidence="4">
    <location>
        <begin position="1"/>
        <end position="22"/>
    </location>
</feature>
<gene>
    <name evidence="7" type="ORF">KPL37_13980</name>
</gene>
<dbReference type="InterPro" id="IPR000064">
    <property type="entry name" value="NLP_P60_dom"/>
</dbReference>
<evidence type="ECO:0000259" key="5">
    <source>
        <dbReference type="PROSITE" id="PS51781"/>
    </source>
</evidence>
<protein>
    <submittedName>
        <fullName evidence="7">C40 family peptidase</fullName>
    </submittedName>
</protein>
<reference evidence="7 8" key="1">
    <citation type="submission" date="2021-06" db="EMBL/GenBank/DDBJ databases">
        <title>Clostridia strains as spoilage organisms.</title>
        <authorList>
            <person name="Wambui J."/>
            <person name="Stephan R."/>
            <person name="Stevens M.J.A."/>
        </authorList>
    </citation>
    <scope>NUCLEOTIDE SEQUENCE [LARGE SCALE GENOMIC DNA]</scope>
    <source>
        <strain evidence="7 8">DSM 14204</strain>
    </source>
</reference>
<feature type="chain" id="PRO_5046268187" evidence="4">
    <location>
        <begin position="23"/>
        <end position="294"/>
    </location>
</feature>
<evidence type="ECO:0000259" key="6">
    <source>
        <dbReference type="PROSITE" id="PS51935"/>
    </source>
</evidence>
<proteinExistence type="predicted"/>
<dbReference type="InterPro" id="IPR003646">
    <property type="entry name" value="SH3-like_bac-type"/>
</dbReference>
<keyword evidence="3" id="KW-0788">Thiol protease</keyword>
<sequence>MKKRLALVTILLTLASSHTVFADSGVINASSLNIRQKPSLSSSILSSIPNNTKISTLGKSGAFYKINYKGKTGYVYSSYVKIVQATAVASATPSSTTKTGVGSTKAWGLNVRKTAAIGNNTIGSLNATNNISLYGSLNGYYKIKYNNNWGYIAKSYVSTATPSLIATIPLVSSTASQISTLMSSANKLLGIHYTYGGTTPSTGFDCSGFVQYIYKTIGVTLSRTTYTQVEEGSAVSINDLKVGDLLFFIDNSHEGVYIGNNKFIQAQKTGTVVHITDLSGYWRTSFVTGRRILN</sequence>
<dbReference type="Pfam" id="PF00877">
    <property type="entry name" value="NLPC_P60"/>
    <property type="match status" value="1"/>
</dbReference>
<evidence type="ECO:0000256" key="3">
    <source>
        <dbReference type="ARBA" id="ARBA00022807"/>
    </source>
</evidence>
<dbReference type="PROSITE" id="PS51935">
    <property type="entry name" value="NLPC_P60"/>
    <property type="match status" value="1"/>
</dbReference>
<dbReference type="InterPro" id="IPR051202">
    <property type="entry name" value="Peptidase_C40"/>
</dbReference>
<dbReference type="EMBL" id="JAHLDV010000037">
    <property type="protein sequence ID" value="MBU3160851.1"/>
    <property type="molecule type" value="Genomic_DNA"/>
</dbReference>
<evidence type="ECO:0000313" key="7">
    <source>
        <dbReference type="EMBL" id="MBU3160851.1"/>
    </source>
</evidence>
<dbReference type="PANTHER" id="PTHR47053">
    <property type="entry name" value="MUREIN DD-ENDOPEPTIDASE MEPH-RELATED"/>
    <property type="match status" value="1"/>
</dbReference>